<feature type="transmembrane region" description="Helical" evidence="1">
    <location>
        <begin position="21"/>
        <end position="41"/>
    </location>
</feature>
<protein>
    <recommendedName>
        <fullName evidence="4">Glycerophosphoryl diester phosphodiesterase membrane domain-containing protein</fullName>
    </recommendedName>
</protein>
<evidence type="ECO:0000313" key="3">
    <source>
        <dbReference type="Proteomes" id="UP000249229"/>
    </source>
</evidence>
<name>A0A2W5QUL0_9SPHN</name>
<dbReference type="Proteomes" id="UP000249229">
    <property type="component" value="Unassembled WGS sequence"/>
</dbReference>
<sequence length="252" mass="26559">MTISFAGLLSVAWRLFRRDAALILPIAGALVFLPSFAALLLCEPLPPLPPSPRDEVVMQAWMQAVTIWAQGNGIWFLLAELIGLYGTATIALLLLDPDRLTVSQALGQAMVRLVAFALASMAVAVPVGLGLWLLVLPGLYVQARLIVAIPAMARHPVLRPLRSLRLSWKMTRGMDRALTGALVALFLAQWLAVAPLLSADETLRGVAGTAGPGGAAALVLVDALIAAIGAGYTVAVMLIGVVAYRVRASRGT</sequence>
<organism evidence="2 3">
    <name type="scientific">Sphingomonas taxi</name>
    <dbReference type="NCBI Taxonomy" id="1549858"/>
    <lineage>
        <taxon>Bacteria</taxon>
        <taxon>Pseudomonadati</taxon>
        <taxon>Pseudomonadota</taxon>
        <taxon>Alphaproteobacteria</taxon>
        <taxon>Sphingomonadales</taxon>
        <taxon>Sphingomonadaceae</taxon>
        <taxon>Sphingomonas</taxon>
    </lineage>
</organism>
<dbReference type="EMBL" id="QFQI01000002">
    <property type="protein sequence ID" value="PZQ61647.1"/>
    <property type="molecule type" value="Genomic_DNA"/>
</dbReference>
<feature type="transmembrane region" description="Helical" evidence="1">
    <location>
        <begin position="109"/>
        <end position="133"/>
    </location>
</feature>
<proteinExistence type="predicted"/>
<evidence type="ECO:0000256" key="1">
    <source>
        <dbReference type="SAM" id="Phobius"/>
    </source>
</evidence>
<accession>A0A2W5QUL0</accession>
<feature type="transmembrane region" description="Helical" evidence="1">
    <location>
        <begin position="74"/>
        <end position="97"/>
    </location>
</feature>
<feature type="transmembrane region" description="Helical" evidence="1">
    <location>
        <begin position="217"/>
        <end position="244"/>
    </location>
</feature>
<keyword evidence="1" id="KW-1133">Transmembrane helix</keyword>
<evidence type="ECO:0000313" key="2">
    <source>
        <dbReference type="EMBL" id="PZQ61647.1"/>
    </source>
</evidence>
<reference evidence="2 3" key="1">
    <citation type="submission" date="2017-08" db="EMBL/GenBank/DDBJ databases">
        <title>Infants hospitalized years apart are colonized by the same room-sourced microbial strains.</title>
        <authorList>
            <person name="Brooks B."/>
            <person name="Olm M.R."/>
            <person name="Firek B.A."/>
            <person name="Baker R."/>
            <person name="Thomas B.C."/>
            <person name="Morowitz M.J."/>
            <person name="Banfield J.F."/>
        </authorList>
    </citation>
    <scope>NUCLEOTIDE SEQUENCE [LARGE SCALE GENOMIC DNA]</scope>
    <source>
        <strain evidence="2">S2_005_001_R1_22</strain>
    </source>
</reference>
<dbReference type="AlphaFoldDB" id="A0A2W5QUL0"/>
<evidence type="ECO:0008006" key="4">
    <source>
        <dbReference type="Google" id="ProtNLM"/>
    </source>
</evidence>
<comment type="caution">
    <text evidence="2">The sequence shown here is derived from an EMBL/GenBank/DDBJ whole genome shotgun (WGS) entry which is preliminary data.</text>
</comment>
<feature type="transmembrane region" description="Helical" evidence="1">
    <location>
        <begin position="177"/>
        <end position="197"/>
    </location>
</feature>
<gene>
    <name evidence="2" type="ORF">DI544_03130</name>
</gene>
<keyword evidence="1" id="KW-0472">Membrane</keyword>
<feature type="transmembrane region" description="Helical" evidence="1">
    <location>
        <begin position="139"/>
        <end position="157"/>
    </location>
</feature>
<keyword evidence="1" id="KW-0812">Transmembrane</keyword>